<accession>A0A6M2DCD4</accession>
<dbReference type="AlphaFoldDB" id="A0A6M2DCD4"/>
<reference evidence="1" key="1">
    <citation type="submission" date="2019-09" db="EMBL/GenBank/DDBJ databases">
        <title>Organ-specific transcriptomic study of the physiology of the cattle tick, Rhipicephalus microplus.</title>
        <authorList>
            <person name="Tirloni L."/>
            <person name="Braz G."/>
            <person name="Gandara A.C.P."/>
            <person name="Sabadin G.A."/>
            <person name="da Silva R.M."/>
            <person name="Guizzo M.G."/>
            <person name="Machado J.A."/>
            <person name="Costa E.P."/>
            <person name="Gomes H.F."/>
            <person name="Moraes J."/>
            <person name="Mota M.B.S."/>
            <person name="Mesquita R.D."/>
            <person name="Alvarenga P.H."/>
            <person name="Alves F."/>
            <person name="Seixas A."/>
            <person name="da Fonseca R.N."/>
            <person name="Fogaca A."/>
            <person name="Logullo C."/>
            <person name="Tanaka A."/>
            <person name="Daffre S."/>
            <person name="Termignoni C."/>
            <person name="Vaz I.S.Jr."/>
            <person name="Oliveira P.L."/>
            <person name="Ribeiro J.M."/>
        </authorList>
    </citation>
    <scope>NUCLEOTIDE SEQUENCE</scope>
    <source>
        <strain evidence="1">Porto Alegre</strain>
    </source>
</reference>
<organism evidence="1">
    <name type="scientific">Rhipicephalus microplus</name>
    <name type="common">Cattle tick</name>
    <name type="synonym">Boophilus microplus</name>
    <dbReference type="NCBI Taxonomy" id="6941"/>
    <lineage>
        <taxon>Eukaryota</taxon>
        <taxon>Metazoa</taxon>
        <taxon>Ecdysozoa</taxon>
        <taxon>Arthropoda</taxon>
        <taxon>Chelicerata</taxon>
        <taxon>Arachnida</taxon>
        <taxon>Acari</taxon>
        <taxon>Parasitiformes</taxon>
        <taxon>Ixodida</taxon>
        <taxon>Ixodoidea</taxon>
        <taxon>Ixodidae</taxon>
        <taxon>Rhipicephalinae</taxon>
        <taxon>Rhipicephalus</taxon>
        <taxon>Boophilus</taxon>
    </lineage>
</organism>
<evidence type="ECO:0000313" key="1">
    <source>
        <dbReference type="EMBL" id="NOV43320.1"/>
    </source>
</evidence>
<dbReference type="EMBL" id="GHWJ01010583">
    <property type="protein sequence ID" value="NOV43320.1"/>
    <property type="molecule type" value="Transcribed_RNA"/>
</dbReference>
<sequence>MHFDTLILQLISINPLTTSLSSMNRITTKTLTAIKKIPHTPTHTTPASTYRNNYPTFNQANTTLCNQCREKYFQNVLQ</sequence>
<name>A0A6M2DCD4_RHIMP</name>
<proteinExistence type="predicted"/>
<protein>
    <submittedName>
        <fullName evidence="1">Putative secreted protein ovary overexpressed</fullName>
    </submittedName>
</protein>